<evidence type="ECO:0000256" key="1">
    <source>
        <dbReference type="ARBA" id="ARBA00006303"/>
    </source>
</evidence>
<dbReference type="InterPro" id="IPR047089">
    <property type="entry name" value="Asp-tRNA-ligase_1_N"/>
</dbReference>
<dbReference type="InterPro" id="IPR004115">
    <property type="entry name" value="GAD-like_sf"/>
</dbReference>
<evidence type="ECO:0000313" key="9">
    <source>
        <dbReference type="EMBL" id="MDI1429700.1"/>
    </source>
</evidence>
<feature type="region of interest" description="Aspartate" evidence="7">
    <location>
        <begin position="208"/>
        <end position="211"/>
    </location>
</feature>
<comment type="similarity">
    <text evidence="1 7">Belongs to the class-II aminoacyl-tRNA synthetase family. Type 1 subfamily.</text>
</comment>
<dbReference type="InterPro" id="IPR002312">
    <property type="entry name" value="Asp/Asn-tRNA-synth_IIb"/>
</dbReference>
<evidence type="ECO:0000259" key="8">
    <source>
        <dbReference type="PROSITE" id="PS50862"/>
    </source>
</evidence>
<dbReference type="Gene3D" id="3.30.930.10">
    <property type="entry name" value="Bira Bifunctional Protein, Domain 2"/>
    <property type="match status" value="1"/>
</dbReference>
<keyword evidence="3 7" id="KW-0547">Nucleotide-binding</keyword>
<comment type="subunit">
    <text evidence="7">Homodimer.</text>
</comment>
<gene>
    <name evidence="7 9" type="primary">aspS</name>
    <name evidence="9" type="ORF">QHF89_09345</name>
</gene>
<keyword evidence="6 7" id="KW-0030">Aminoacyl-tRNA synthetase</keyword>
<dbReference type="EC" id="6.1.1.23" evidence="7"/>
<dbReference type="Pfam" id="PF02938">
    <property type="entry name" value="GAD"/>
    <property type="match status" value="1"/>
</dbReference>
<comment type="subcellular location">
    <subcellularLocation>
        <location evidence="7">Cytoplasm</location>
    </subcellularLocation>
</comment>
<dbReference type="NCBIfam" id="TIGR00459">
    <property type="entry name" value="aspS_bact"/>
    <property type="match status" value="1"/>
</dbReference>
<accession>A0ABT6NMZ0</accession>
<dbReference type="Proteomes" id="UP001160301">
    <property type="component" value="Unassembled WGS sequence"/>
</dbReference>
<dbReference type="InterPro" id="IPR047090">
    <property type="entry name" value="AspRS_core"/>
</dbReference>
<evidence type="ECO:0000256" key="6">
    <source>
        <dbReference type="ARBA" id="ARBA00023146"/>
    </source>
</evidence>
<dbReference type="InterPro" id="IPR029351">
    <property type="entry name" value="GAD_dom"/>
</dbReference>
<dbReference type="GO" id="GO:0004815">
    <property type="term" value="F:aspartate-tRNA ligase activity"/>
    <property type="evidence" value="ECO:0007669"/>
    <property type="project" value="UniProtKB-EC"/>
</dbReference>
<feature type="binding site" evidence="7">
    <location>
        <position position="497"/>
    </location>
    <ligand>
        <name>ATP</name>
        <dbReference type="ChEBI" id="CHEBI:30616"/>
    </ligand>
</feature>
<dbReference type="Gene3D" id="3.30.1360.30">
    <property type="entry name" value="GAD-like domain"/>
    <property type="match status" value="1"/>
</dbReference>
<evidence type="ECO:0000256" key="7">
    <source>
        <dbReference type="HAMAP-Rule" id="MF_00044"/>
    </source>
</evidence>
<dbReference type="Gene3D" id="2.40.50.140">
    <property type="entry name" value="Nucleic acid-binding proteins"/>
    <property type="match status" value="1"/>
</dbReference>
<dbReference type="InterPro" id="IPR004364">
    <property type="entry name" value="Aa-tRNA-synt_II"/>
</dbReference>
<proteinExistence type="inferred from homology"/>
<protein>
    <recommendedName>
        <fullName evidence="7">Aspartate--tRNA(Asp/Asn) ligase</fullName>
        <ecNumber evidence="7">6.1.1.23</ecNumber>
    </recommendedName>
    <alternativeName>
        <fullName evidence="7">Aspartyl-tRNA synthetase</fullName>
        <shortName evidence="7">AspRS</shortName>
    </alternativeName>
    <alternativeName>
        <fullName evidence="7">Non-discriminating aspartyl-tRNA synthetase</fullName>
        <shortName evidence="7">ND-AspRS</shortName>
    </alternativeName>
</protein>
<feature type="binding site" evidence="7">
    <location>
        <position position="230"/>
    </location>
    <ligand>
        <name>L-aspartate</name>
        <dbReference type="ChEBI" id="CHEBI:29991"/>
    </ligand>
</feature>
<keyword evidence="4 7" id="KW-0067">ATP-binding</keyword>
<dbReference type="InterPro" id="IPR045864">
    <property type="entry name" value="aa-tRNA-synth_II/BPL/LPL"/>
</dbReference>
<keyword evidence="5 7" id="KW-0648">Protein biosynthesis</keyword>
<evidence type="ECO:0000256" key="2">
    <source>
        <dbReference type="ARBA" id="ARBA00022598"/>
    </source>
</evidence>
<dbReference type="EMBL" id="JARZHI010000005">
    <property type="protein sequence ID" value="MDI1429700.1"/>
    <property type="molecule type" value="Genomic_DNA"/>
</dbReference>
<dbReference type="PRINTS" id="PR01042">
    <property type="entry name" value="TRNASYNTHASP"/>
</dbReference>
<dbReference type="HAMAP" id="MF_00044">
    <property type="entry name" value="Asp_tRNA_synth_type1"/>
    <property type="match status" value="1"/>
</dbReference>
<feature type="domain" description="Aminoacyl-transfer RNA synthetases class-II family profile" evidence="8">
    <location>
        <begin position="151"/>
        <end position="570"/>
    </location>
</feature>
<dbReference type="SUPFAM" id="SSF50249">
    <property type="entry name" value="Nucleic acid-binding proteins"/>
    <property type="match status" value="1"/>
</dbReference>
<dbReference type="CDD" id="cd00777">
    <property type="entry name" value="AspRS_core"/>
    <property type="match status" value="1"/>
</dbReference>
<dbReference type="RefSeq" id="WP_136972558.1">
    <property type="nucleotide sequence ID" value="NZ_JARZHI010000005.1"/>
</dbReference>
<evidence type="ECO:0000313" key="10">
    <source>
        <dbReference type="Proteomes" id="UP001160301"/>
    </source>
</evidence>
<keyword evidence="7" id="KW-0963">Cytoplasm</keyword>
<comment type="function">
    <text evidence="7">Aspartyl-tRNA synthetase with relaxed tRNA specificity since it is able to aspartylate not only its cognate tRNA(Asp) but also tRNA(Asn). Reaction proceeds in two steps: L-aspartate is first activated by ATP to form Asp-AMP and then transferred to the acceptor end of tRNA(Asp/Asn).</text>
</comment>
<dbReference type="PANTHER" id="PTHR22594">
    <property type="entry name" value="ASPARTYL/LYSYL-TRNA SYNTHETASE"/>
    <property type="match status" value="1"/>
</dbReference>
<dbReference type="InterPro" id="IPR004524">
    <property type="entry name" value="Asp-tRNA-ligase_1"/>
</dbReference>
<comment type="catalytic activity">
    <reaction evidence="7">
        <text>tRNA(Asx) + L-aspartate + ATP = L-aspartyl-tRNA(Asx) + AMP + diphosphate</text>
        <dbReference type="Rhea" id="RHEA:18349"/>
        <dbReference type="Rhea" id="RHEA-COMP:9710"/>
        <dbReference type="Rhea" id="RHEA-COMP:9711"/>
        <dbReference type="ChEBI" id="CHEBI:29991"/>
        <dbReference type="ChEBI" id="CHEBI:30616"/>
        <dbReference type="ChEBI" id="CHEBI:33019"/>
        <dbReference type="ChEBI" id="CHEBI:78442"/>
        <dbReference type="ChEBI" id="CHEBI:78516"/>
        <dbReference type="ChEBI" id="CHEBI:456215"/>
        <dbReference type="EC" id="6.1.1.23"/>
    </reaction>
</comment>
<dbReference type="InterPro" id="IPR006195">
    <property type="entry name" value="aa-tRNA-synth_II"/>
</dbReference>
<dbReference type="SUPFAM" id="SSF55261">
    <property type="entry name" value="GAD domain-like"/>
    <property type="match status" value="1"/>
</dbReference>
<keyword evidence="10" id="KW-1185">Reference proteome</keyword>
<feature type="binding site" evidence="7">
    <location>
        <position position="463"/>
    </location>
    <ligand>
        <name>L-aspartate</name>
        <dbReference type="ChEBI" id="CHEBI:29991"/>
    </ligand>
</feature>
<dbReference type="CDD" id="cd04317">
    <property type="entry name" value="EcAspRS_like_N"/>
    <property type="match status" value="1"/>
</dbReference>
<feature type="binding site" evidence="7">
    <location>
        <position position="239"/>
    </location>
    <ligand>
        <name>ATP</name>
        <dbReference type="ChEBI" id="CHEBI:30616"/>
    </ligand>
</feature>
<feature type="binding site" evidence="7">
    <location>
        <position position="504"/>
    </location>
    <ligand>
        <name>L-aspartate</name>
        <dbReference type="ChEBI" id="CHEBI:29991"/>
    </ligand>
</feature>
<feature type="binding site" evidence="7">
    <location>
        <begin position="230"/>
        <end position="232"/>
    </location>
    <ligand>
        <name>ATP</name>
        <dbReference type="ChEBI" id="CHEBI:30616"/>
    </ligand>
</feature>
<evidence type="ECO:0000256" key="5">
    <source>
        <dbReference type="ARBA" id="ARBA00022917"/>
    </source>
</evidence>
<organism evidence="9 10">
    <name type="scientific">Polyangium sorediatum</name>
    <dbReference type="NCBI Taxonomy" id="889274"/>
    <lineage>
        <taxon>Bacteria</taxon>
        <taxon>Pseudomonadati</taxon>
        <taxon>Myxococcota</taxon>
        <taxon>Polyangia</taxon>
        <taxon>Polyangiales</taxon>
        <taxon>Polyangiaceae</taxon>
        <taxon>Polyangium</taxon>
    </lineage>
</organism>
<dbReference type="PROSITE" id="PS50862">
    <property type="entry name" value="AA_TRNA_LIGASE_II"/>
    <property type="match status" value="1"/>
</dbReference>
<feature type="site" description="Important for tRNA non-discrimination" evidence="7">
    <location>
        <position position="38"/>
    </location>
</feature>
<evidence type="ECO:0000256" key="4">
    <source>
        <dbReference type="ARBA" id="ARBA00022840"/>
    </source>
</evidence>
<dbReference type="NCBIfam" id="NF001750">
    <property type="entry name" value="PRK00476.1"/>
    <property type="match status" value="1"/>
</dbReference>
<evidence type="ECO:0000256" key="3">
    <source>
        <dbReference type="ARBA" id="ARBA00022741"/>
    </source>
</evidence>
<dbReference type="InterPro" id="IPR012340">
    <property type="entry name" value="NA-bd_OB-fold"/>
</dbReference>
<dbReference type="SUPFAM" id="SSF55681">
    <property type="entry name" value="Class II aaRS and biotin synthetases"/>
    <property type="match status" value="1"/>
</dbReference>
<name>A0ABT6NMZ0_9BACT</name>
<reference evidence="9 10" key="1">
    <citation type="submission" date="2023-04" db="EMBL/GenBank/DDBJ databases">
        <title>The genome sequence of Polyangium sorediatum DSM14670.</title>
        <authorList>
            <person name="Zhang X."/>
        </authorList>
    </citation>
    <scope>NUCLEOTIDE SEQUENCE [LARGE SCALE GENOMIC DNA]</scope>
    <source>
        <strain evidence="9 10">DSM 14670</strain>
    </source>
</reference>
<dbReference type="PANTHER" id="PTHR22594:SF5">
    <property type="entry name" value="ASPARTATE--TRNA LIGASE, MITOCHONDRIAL"/>
    <property type="match status" value="1"/>
</dbReference>
<sequence length="601" mass="67168">MSEFLVDKKRTHSCNALRTSDVGKDVVLMGWVAHRRDHGGRVFIDLRDREGLTQVVFGPEIGKQAHELASELRSEYCIGIAGKVVTRVSSGGQPNPKLPTGEIEVNAETLHIFSRSETPPFLIEDDIDTREEIRLKHRYLDLRRPALQRNFLVRSKLYRAARDYFHGEGFTELETPFMVKYTPGGARNFLVPSRLNPGNFYALAESPQIFKQLFMVAGFERYFQIVRCFRDEDLRLDRQPEFTQIDVEMSFITEEDIYTTMEGLISRAWKDVLGVELPRPFRRMSYREAMLKYGSDKPDLRFGLELADLTEVLGPLEGGGVPLFKTALEQKGIIKALRIPAKEAASLSRTEADKLEEFVKGFGARGLARARVGEGGEWTQSPLSKTVTPEARAAVNAALGAGTGDLLFFQFGSFKLVNAVLGGLRLHLGHKLGLIPEGQWHFLWVTDFPMFEQAESGQWVAAHHPFTSPKPEHVQYLGTENGRVEARAYDLVLNGNEIAGGSIRIHQREVQAKVFASLGLSEDDFRAKFGFLLDAFKYGPPPHGGIAFGLDRLTMLLCNAGSLRDVITFPKTQKGTDLMTDAPTGVAPEQLDELGVQVKKV</sequence>
<dbReference type="InterPro" id="IPR004365">
    <property type="entry name" value="NA-bd_OB_tRNA"/>
</dbReference>
<dbReference type="Pfam" id="PF00152">
    <property type="entry name" value="tRNA-synt_2"/>
    <property type="match status" value="1"/>
</dbReference>
<keyword evidence="2 7" id="KW-0436">Ligase</keyword>
<feature type="binding site" evidence="7">
    <location>
        <begin position="549"/>
        <end position="552"/>
    </location>
    <ligand>
        <name>ATP</name>
        <dbReference type="ChEBI" id="CHEBI:30616"/>
    </ligand>
</feature>
<comment type="caution">
    <text evidence="7">Lacks conserved residue(s) required for the propagation of feature annotation.</text>
</comment>
<dbReference type="Pfam" id="PF01336">
    <property type="entry name" value="tRNA_anti-codon"/>
    <property type="match status" value="1"/>
</dbReference>
<comment type="caution">
    <text evidence="9">The sequence shown here is derived from an EMBL/GenBank/DDBJ whole genome shotgun (WGS) entry which is preliminary data.</text>
</comment>